<comment type="function">
    <text evidence="7">Involved in the gluconeogenesis. Catalyzes stereospecifically the conversion of dihydroxyacetone phosphate (DHAP) to D-glyceraldehyde-3-phosphate (G3P).</text>
</comment>
<comment type="similarity">
    <text evidence="7 8">Belongs to the triosephosphate isomerase family.</text>
</comment>
<dbReference type="Pfam" id="PF00121">
    <property type="entry name" value="TIM"/>
    <property type="match status" value="1"/>
</dbReference>
<evidence type="ECO:0000256" key="6">
    <source>
        <dbReference type="ARBA" id="ARBA00044762"/>
    </source>
</evidence>
<feature type="binding site" evidence="7">
    <location>
        <begin position="204"/>
        <end position="205"/>
    </location>
    <ligand>
        <name>substrate</name>
    </ligand>
</feature>
<evidence type="ECO:0000256" key="2">
    <source>
        <dbReference type="ARBA" id="ARBA00022432"/>
    </source>
</evidence>
<evidence type="ECO:0000256" key="3">
    <source>
        <dbReference type="ARBA" id="ARBA00022490"/>
    </source>
</evidence>
<dbReference type="InterPro" id="IPR035990">
    <property type="entry name" value="TIM_sf"/>
</dbReference>
<comment type="catalytic activity">
    <reaction evidence="7 8">
        <text>D-glyceraldehyde 3-phosphate = dihydroxyacetone phosphate</text>
        <dbReference type="Rhea" id="RHEA:18585"/>
        <dbReference type="ChEBI" id="CHEBI:57642"/>
        <dbReference type="ChEBI" id="CHEBI:59776"/>
        <dbReference type="EC" id="5.3.1.1"/>
    </reaction>
</comment>
<organism evidence="9 10">
    <name type="scientific">Methanosuratincola subterraneus</name>
    <dbReference type="NCBI Taxonomy" id="2593994"/>
    <lineage>
        <taxon>Archaea</taxon>
        <taxon>Thermoproteota</taxon>
        <taxon>Methanosuratincolia</taxon>
        <taxon>Candidatus Methanomethylicales</taxon>
        <taxon>Candidatus Methanomethylicaceae</taxon>
        <taxon>Candidatus Methanosuratincola (ex Vanwonterghem et al. 2016)</taxon>
    </lineage>
</organism>
<comment type="caution">
    <text evidence="9">The sequence shown here is derived from an EMBL/GenBank/DDBJ whole genome shotgun (WGS) entry which is preliminary data.</text>
</comment>
<comment type="subunit">
    <text evidence="6 7">Homotetramer; dimer of dimers.</text>
</comment>
<dbReference type="InterPro" id="IPR022891">
    <property type="entry name" value="Triosephosphate_isomerase_arc"/>
</dbReference>
<feature type="binding site" evidence="7">
    <location>
        <position position="183"/>
    </location>
    <ligand>
        <name>substrate</name>
    </ligand>
</feature>
<keyword evidence="3 7" id="KW-0963">Cytoplasm</keyword>
<feature type="binding site" evidence="7">
    <location>
        <begin position="11"/>
        <end position="13"/>
    </location>
    <ligand>
        <name>substrate</name>
    </ligand>
</feature>
<dbReference type="UniPathway" id="UPA00109">
    <property type="reaction ID" value="UER00189"/>
</dbReference>
<feature type="binding site" evidence="7">
    <location>
        <position position="148"/>
    </location>
    <ligand>
        <name>substrate</name>
    </ligand>
</feature>
<dbReference type="EC" id="5.3.1.1" evidence="7 8"/>
<dbReference type="InterPro" id="IPR000652">
    <property type="entry name" value="Triosephosphate_isomerase"/>
</dbReference>
<dbReference type="Gene3D" id="3.20.20.70">
    <property type="entry name" value="Aldolase class I"/>
    <property type="match status" value="1"/>
</dbReference>
<sequence>MRVGFPIILVNFKTYRESMGHKGLELAKAAERASGETGVCIAVAPQTPDLFRIASGVGIPVFSQHVDPEEPGAHTGSVTPESLKEAGVSGTILNHSERRLRIDLIEEAVRRCTSSGLLTCVCANTPLAGRAVASFCPEMVAVEPPELIGSGVSVSKARPEVVGGTVRLIKEVSSGVHVLCGAGITSGEDVSAAIKLGAEGVLVASGVVKAKDPLKALMDLAEHSIPS</sequence>
<dbReference type="Proteomes" id="UP000288215">
    <property type="component" value="Unassembled WGS sequence"/>
</dbReference>
<keyword evidence="4 7" id="KW-0324">Glycolysis</keyword>
<comment type="pathway">
    <text evidence="7 8">Carbohydrate degradation; glycolysis; D-glyceraldehyde 3-phosphate from glycerone phosphate: step 1/1.</text>
</comment>
<dbReference type="InterPro" id="IPR020861">
    <property type="entry name" value="Triosephosphate_isomerase_AS"/>
</dbReference>
<dbReference type="AlphaFoldDB" id="A0A444L8B9"/>
<dbReference type="GO" id="GO:0046166">
    <property type="term" value="P:glyceraldehyde-3-phosphate biosynthetic process"/>
    <property type="evidence" value="ECO:0007669"/>
    <property type="project" value="TreeGrafter"/>
</dbReference>
<gene>
    <name evidence="7" type="primary">tpiA</name>
    <name evidence="9" type="ORF">Metus_0613</name>
</gene>
<dbReference type="PROSITE" id="PS51440">
    <property type="entry name" value="TIM_2"/>
    <property type="match status" value="1"/>
</dbReference>
<dbReference type="GO" id="GO:0005829">
    <property type="term" value="C:cytosol"/>
    <property type="evidence" value="ECO:0007669"/>
    <property type="project" value="TreeGrafter"/>
</dbReference>
<dbReference type="PANTHER" id="PTHR21139">
    <property type="entry name" value="TRIOSEPHOSPHATE ISOMERASE"/>
    <property type="match status" value="1"/>
</dbReference>
<evidence type="ECO:0000256" key="5">
    <source>
        <dbReference type="ARBA" id="ARBA00023235"/>
    </source>
</evidence>
<dbReference type="SUPFAM" id="SSF51351">
    <property type="entry name" value="Triosephosphate isomerase (TIM)"/>
    <property type="match status" value="1"/>
</dbReference>
<dbReference type="CDD" id="cd00311">
    <property type="entry name" value="TIM"/>
    <property type="match status" value="1"/>
</dbReference>
<dbReference type="NCBIfam" id="NF003302">
    <property type="entry name" value="PRK04302.1"/>
    <property type="match status" value="1"/>
</dbReference>
<dbReference type="GO" id="GO:0019563">
    <property type="term" value="P:glycerol catabolic process"/>
    <property type="evidence" value="ECO:0007669"/>
    <property type="project" value="TreeGrafter"/>
</dbReference>
<dbReference type="PROSITE" id="PS00171">
    <property type="entry name" value="TIM_1"/>
    <property type="match status" value="1"/>
</dbReference>
<dbReference type="NCBIfam" id="TIGR00419">
    <property type="entry name" value="tim"/>
    <property type="match status" value="1"/>
</dbReference>
<dbReference type="GO" id="GO:0004807">
    <property type="term" value="F:triose-phosphate isomerase activity"/>
    <property type="evidence" value="ECO:0007669"/>
    <property type="project" value="UniProtKB-UniRule"/>
</dbReference>
<proteinExistence type="inferred from homology"/>
<comment type="subcellular location">
    <subcellularLocation>
        <location evidence="7 8">Cytoplasm</location>
    </subcellularLocation>
</comment>
<comment type="pathway">
    <text evidence="7 8">Carbohydrate biosynthesis; gluconeogenesis.</text>
</comment>
<feature type="active site" description="Electrophile" evidence="7">
    <location>
        <position position="95"/>
    </location>
</feature>
<dbReference type="FunFam" id="3.20.20.70:FF:000223">
    <property type="entry name" value="Triosephosphate isomerase"/>
    <property type="match status" value="1"/>
</dbReference>
<reference evidence="9 10" key="1">
    <citation type="submission" date="2018-12" db="EMBL/GenBank/DDBJ databases">
        <title>The complete genome of the methanogenic archaea of the candidate phylum Verstraetearchaeota, obtained from the metagenome of underground thermal water.</title>
        <authorList>
            <person name="Kadnikov V.V."/>
            <person name="Mardanov A.V."/>
            <person name="Beletsky A.V."/>
            <person name="Karnachuk O.V."/>
            <person name="Ravin N.V."/>
        </authorList>
    </citation>
    <scope>NUCLEOTIDE SEQUENCE [LARGE SCALE GENOMIC DNA]</scope>
    <source>
        <strain evidence="9">Ch88</strain>
    </source>
</reference>
<evidence type="ECO:0000256" key="4">
    <source>
        <dbReference type="ARBA" id="ARBA00023152"/>
    </source>
</evidence>
<evidence type="ECO:0000313" key="10">
    <source>
        <dbReference type="Proteomes" id="UP000288215"/>
    </source>
</evidence>
<keyword evidence="5 7" id="KW-0413">Isomerase</keyword>
<feature type="active site" description="Proton acceptor" evidence="7">
    <location>
        <position position="143"/>
    </location>
</feature>
<dbReference type="GO" id="GO:0006096">
    <property type="term" value="P:glycolytic process"/>
    <property type="evidence" value="ECO:0007669"/>
    <property type="project" value="UniProtKB-UniRule"/>
</dbReference>
<dbReference type="UniPathway" id="UPA00138"/>
<evidence type="ECO:0000256" key="7">
    <source>
        <dbReference type="HAMAP-Rule" id="MF_00147"/>
    </source>
</evidence>
<dbReference type="EMBL" id="RXGA01000002">
    <property type="protein sequence ID" value="RWX73834.1"/>
    <property type="molecule type" value="Genomic_DNA"/>
</dbReference>
<dbReference type="PANTHER" id="PTHR21139:SF42">
    <property type="entry name" value="TRIOSEPHOSPHATE ISOMERASE"/>
    <property type="match status" value="1"/>
</dbReference>
<evidence type="ECO:0000256" key="8">
    <source>
        <dbReference type="RuleBase" id="RU363013"/>
    </source>
</evidence>
<accession>A0A444L8B9</accession>
<keyword evidence="2 7" id="KW-0312">Gluconeogenesis</keyword>
<evidence type="ECO:0000313" key="9">
    <source>
        <dbReference type="EMBL" id="RWX73834.1"/>
    </source>
</evidence>
<dbReference type="GO" id="GO:0006094">
    <property type="term" value="P:gluconeogenesis"/>
    <property type="evidence" value="ECO:0007669"/>
    <property type="project" value="UniProtKB-UniRule"/>
</dbReference>
<evidence type="ECO:0000256" key="1">
    <source>
        <dbReference type="ARBA" id="ARBA00019397"/>
    </source>
</evidence>
<protein>
    <recommendedName>
        <fullName evidence="1 7">Triosephosphate isomerase</fullName>
        <shortName evidence="7">TIM</shortName>
        <shortName evidence="7">TPI</shortName>
        <ecNumber evidence="7 8">5.3.1.1</ecNumber>
    </recommendedName>
    <alternativeName>
        <fullName evidence="7">Triose-phosphate isomerase</fullName>
    </alternativeName>
</protein>
<dbReference type="HAMAP" id="MF_00147_A">
    <property type="entry name" value="TIM_A"/>
    <property type="match status" value="1"/>
</dbReference>
<dbReference type="InterPro" id="IPR013785">
    <property type="entry name" value="Aldolase_TIM"/>
</dbReference>
<name>A0A444L8B9_METS7</name>